<keyword evidence="3" id="KW-1185">Reference proteome</keyword>
<dbReference type="OrthoDB" id="9795206at2"/>
<dbReference type="PROSITE" id="PS51186">
    <property type="entry name" value="GNAT"/>
    <property type="match status" value="1"/>
</dbReference>
<dbReference type="InterPro" id="IPR016181">
    <property type="entry name" value="Acyl_CoA_acyltransferase"/>
</dbReference>
<sequence>MIKLQAFQRSHMKKLIEWIETPEFLLQWGGPNFTFPLDENQIERYMQEPDRYIYSVVDQESERIIGHISLGRIDKENRSARVGKVLVGDPDARGKGIGQRMMRDILTIAFDDMKLHRVSLGVFSFNEPAIACYEKVGFKKDGLLRDLRKMGDDYWSLFEMSMLESEWEENRIHLERLG</sequence>
<evidence type="ECO:0000259" key="1">
    <source>
        <dbReference type="PROSITE" id="PS51186"/>
    </source>
</evidence>
<dbReference type="PANTHER" id="PTHR43415:SF5">
    <property type="entry name" value="ACETYLTRANSFERASE"/>
    <property type="match status" value="1"/>
</dbReference>
<dbReference type="Gene3D" id="3.40.630.30">
    <property type="match status" value="1"/>
</dbReference>
<dbReference type="PANTHER" id="PTHR43415">
    <property type="entry name" value="SPERMIDINE N(1)-ACETYLTRANSFERASE"/>
    <property type="match status" value="1"/>
</dbReference>
<name>A0A345C2T5_9BACI</name>
<evidence type="ECO:0000313" key="2">
    <source>
        <dbReference type="EMBL" id="AXF57516.1"/>
    </source>
</evidence>
<dbReference type="Proteomes" id="UP000252100">
    <property type="component" value="Chromosome"/>
</dbReference>
<accession>A0A345C2T5</accession>
<gene>
    <name evidence="2" type="ORF">DT065_17005</name>
</gene>
<dbReference type="KEGG" id="rue:DT065_17005"/>
<dbReference type="CDD" id="cd04301">
    <property type="entry name" value="NAT_SF"/>
    <property type="match status" value="1"/>
</dbReference>
<dbReference type="InterPro" id="IPR000182">
    <property type="entry name" value="GNAT_dom"/>
</dbReference>
<reference evidence="2 3" key="1">
    <citation type="journal article" date="2018" name="J. Microbiol.">
        <title>Salicibibacter kimchii gen. nov., sp. nov., a moderately halophilic and alkalitolerant bacterium in the family Bacillaceae, isolated from kimchi.</title>
        <authorList>
            <person name="Jang J.Y."/>
            <person name="Oh Y.J."/>
            <person name="Lim S.K."/>
            <person name="Park H.K."/>
            <person name="Lee C."/>
            <person name="Kim J.Y."/>
            <person name="Lee M.A."/>
            <person name="Choi H.J."/>
        </authorList>
    </citation>
    <scope>NUCLEOTIDE SEQUENCE [LARGE SCALE GENOMIC DNA]</scope>
    <source>
        <strain evidence="2 3">NKC1-1</strain>
    </source>
</reference>
<dbReference type="EMBL" id="CP031092">
    <property type="protein sequence ID" value="AXF57516.1"/>
    <property type="molecule type" value="Genomic_DNA"/>
</dbReference>
<keyword evidence="2" id="KW-0808">Transferase</keyword>
<protein>
    <submittedName>
        <fullName evidence="2">N-acetyltransferase</fullName>
    </submittedName>
</protein>
<dbReference type="RefSeq" id="WP_114375412.1">
    <property type="nucleotide sequence ID" value="NZ_CP031092.1"/>
</dbReference>
<dbReference type="Pfam" id="PF00583">
    <property type="entry name" value="Acetyltransf_1"/>
    <property type="match status" value="1"/>
</dbReference>
<organism evidence="2 3">
    <name type="scientific">Salicibibacter kimchii</name>
    <dbReference type="NCBI Taxonomy" id="2099786"/>
    <lineage>
        <taxon>Bacteria</taxon>
        <taxon>Bacillati</taxon>
        <taxon>Bacillota</taxon>
        <taxon>Bacilli</taxon>
        <taxon>Bacillales</taxon>
        <taxon>Bacillaceae</taxon>
        <taxon>Salicibibacter</taxon>
    </lineage>
</organism>
<proteinExistence type="predicted"/>
<dbReference type="AlphaFoldDB" id="A0A345C2T5"/>
<dbReference type="GO" id="GO:0016747">
    <property type="term" value="F:acyltransferase activity, transferring groups other than amino-acyl groups"/>
    <property type="evidence" value="ECO:0007669"/>
    <property type="project" value="InterPro"/>
</dbReference>
<feature type="domain" description="N-acetyltransferase" evidence="1">
    <location>
        <begin position="10"/>
        <end position="161"/>
    </location>
</feature>
<evidence type="ECO:0000313" key="3">
    <source>
        <dbReference type="Proteomes" id="UP000252100"/>
    </source>
</evidence>
<dbReference type="SUPFAM" id="SSF55729">
    <property type="entry name" value="Acyl-CoA N-acyltransferases (Nat)"/>
    <property type="match status" value="1"/>
</dbReference>